<reference evidence="1" key="1">
    <citation type="journal article" date="2019" name="MBio">
        <title>Virus Genomes from Deep Sea Sediments Expand the Ocean Megavirome and Support Independent Origins of Viral Gigantism.</title>
        <authorList>
            <person name="Backstrom D."/>
            <person name="Yutin N."/>
            <person name="Jorgensen S.L."/>
            <person name="Dharamshi J."/>
            <person name="Homa F."/>
            <person name="Zaremba-Niedwiedzka K."/>
            <person name="Spang A."/>
            <person name="Wolf Y.I."/>
            <person name="Koonin E.V."/>
            <person name="Ettema T.J."/>
        </authorList>
    </citation>
    <scope>NUCLEOTIDE SEQUENCE</scope>
</reference>
<gene>
    <name evidence="1" type="ORF">LCMiAC02_01910</name>
</gene>
<sequence length="122" mass="14112">MKSVKIDRKCQGKVSKVQKDLVGNIIEYTKCSNHTYINFASVNCQKLELFFKLLNSLLYSLKNENVNKIRMNVTDNDWNTILQNKTSWKIIKKISDGYTIICVIECDIDKCLKNILIGFGKE</sequence>
<protein>
    <submittedName>
        <fullName evidence="1">Uncharacterized protein</fullName>
    </submittedName>
</protein>
<accession>A0A481Z0V3</accession>
<organism evidence="1">
    <name type="scientific">Mimivirus LCMiAC02</name>
    <dbReference type="NCBI Taxonomy" id="2506609"/>
    <lineage>
        <taxon>Viruses</taxon>
        <taxon>Varidnaviria</taxon>
        <taxon>Bamfordvirae</taxon>
        <taxon>Nucleocytoviricota</taxon>
        <taxon>Megaviricetes</taxon>
        <taxon>Imitervirales</taxon>
        <taxon>Mimiviridae</taxon>
        <taxon>Klosneuvirinae</taxon>
    </lineage>
</organism>
<evidence type="ECO:0000313" key="1">
    <source>
        <dbReference type="EMBL" id="QBK89098.1"/>
    </source>
</evidence>
<dbReference type="EMBL" id="MK500407">
    <property type="protein sequence ID" value="QBK89098.1"/>
    <property type="molecule type" value="Genomic_DNA"/>
</dbReference>
<name>A0A481Z0V3_9VIRU</name>
<proteinExistence type="predicted"/>